<organism evidence="3 4">
    <name type="scientific">Polaribacter vadi</name>
    <dbReference type="NCBI Taxonomy" id="1774273"/>
    <lineage>
        <taxon>Bacteria</taxon>
        <taxon>Pseudomonadati</taxon>
        <taxon>Bacteroidota</taxon>
        <taxon>Flavobacteriia</taxon>
        <taxon>Flavobacteriales</taxon>
        <taxon>Flavobacteriaceae</taxon>
    </lineage>
</organism>
<name>A0A1B8TYF9_9FLAO</name>
<dbReference type="InterPro" id="IPR041489">
    <property type="entry name" value="PDZ_6"/>
</dbReference>
<dbReference type="SUPFAM" id="SSF50156">
    <property type="entry name" value="PDZ domain-like"/>
    <property type="match status" value="1"/>
</dbReference>
<dbReference type="Pfam" id="PF13650">
    <property type="entry name" value="Asp_protease_2"/>
    <property type="match status" value="1"/>
</dbReference>
<evidence type="ECO:0000313" key="3">
    <source>
        <dbReference type="EMBL" id="OBY64632.1"/>
    </source>
</evidence>
<dbReference type="Gene3D" id="2.30.42.10">
    <property type="match status" value="1"/>
</dbReference>
<dbReference type="InterPro" id="IPR036034">
    <property type="entry name" value="PDZ_sf"/>
</dbReference>
<dbReference type="SMART" id="SM00228">
    <property type="entry name" value="PDZ"/>
    <property type="match status" value="1"/>
</dbReference>
<dbReference type="Gene3D" id="2.40.70.10">
    <property type="entry name" value="Acid Proteases"/>
    <property type="match status" value="1"/>
</dbReference>
<accession>A0A1B8TYF9</accession>
<dbReference type="STRING" id="1774273.LPB03_04350"/>
<dbReference type="AlphaFoldDB" id="A0A1B8TYF9"/>
<reference evidence="4" key="1">
    <citation type="submission" date="2016-02" db="EMBL/GenBank/DDBJ databases">
        <authorList>
            <person name="Shin S.-K."/>
            <person name="Yi H."/>
            <person name="Kim E."/>
        </authorList>
    </citation>
    <scope>NUCLEOTIDE SEQUENCE [LARGE SCALE GENOMIC DNA]</scope>
    <source>
        <strain evidence="4">LPB0003</strain>
    </source>
</reference>
<dbReference type="InterPro" id="IPR001478">
    <property type="entry name" value="PDZ"/>
</dbReference>
<dbReference type="PROSITE" id="PS50106">
    <property type="entry name" value="PDZ"/>
    <property type="match status" value="1"/>
</dbReference>
<dbReference type="Proteomes" id="UP000092584">
    <property type="component" value="Unassembled WGS sequence"/>
</dbReference>
<proteinExistence type="predicted"/>
<comment type="caution">
    <text evidence="3">The sequence shown here is derived from an EMBL/GenBank/DDBJ whole genome shotgun (WGS) entry which is preliminary data.</text>
</comment>
<sequence>MLFFVKKKQLIFLFLLLSFSLENNSQDGFSFLDKTTLKERVSFKLINNLIVIPLEINGRTLSFILDSGVNKTILFNISKNDSIGLNNVEKVNLQGLGNGKSVEALLSKNNKINIKGLTSSNETLYVIVEDFFDLSAKMGITIHGIVGYNLLKNFVVKINYKNKKIVFYKPEKYRLKKCRKCEIFPLSFYRRKPYIDAQVQLDTVGNSLTDVKLLVDSGGTDAIWLFEDTKDIIQTPNRFFPDVLGEGLSGPIHGNRSRIPKIKLKSFELEKPTVSFLDAVSTYNARKYKERNGSIGASILNRFVVWFDYSNRQMMLKKNSSLKKEFNYNMSGLDIVYYGKQLVKEENSQKLTGGYNQKLNTGNQNNSISFITSFSYKFKPTYKIKMVVQGSPADKAGLLKDDVIIKINGRDSYDLTLGQIVSKFKEKKGRKIKMVIERKGVKMKFQFRLEAKI</sequence>
<evidence type="ECO:0000313" key="4">
    <source>
        <dbReference type="Proteomes" id="UP000092584"/>
    </source>
</evidence>
<dbReference type="EMBL" id="LSFM01000022">
    <property type="protein sequence ID" value="OBY64632.1"/>
    <property type="molecule type" value="Genomic_DNA"/>
</dbReference>
<dbReference type="SUPFAM" id="SSF50630">
    <property type="entry name" value="Acid proteases"/>
    <property type="match status" value="1"/>
</dbReference>
<feature type="signal peptide" evidence="1">
    <location>
        <begin position="1"/>
        <end position="25"/>
    </location>
</feature>
<protein>
    <recommendedName>
        <fullName evidence="2">PDZ domain-containing protein</fullName>
    </recommendedName>
</protein>
<gene>
    <name evidence="3" type="ORF">LPB3_08145</name>
</gene>
<dbReference type="Pfam" id="PF17820">
    <property type="entry name" value="PDZ_6"/>
    <property type="match status" value="1"/>
</dbReference>
<evidence type="ECO:0000256" key="1">
    <source>
        <dbReference type="SAM" id="SignalP"/>
    </source>
</evidence>
<evidence type="ECO:0000259" key="2">
    <source>
        <dbReference type="PROSITE" id="PS50106"/>
    </source>
</evidence>
<keyword evidence="4" id="KW-1185">Reference proteome</keyword>
<feature type="domain" description="PDZ" evidence="2">
    <location>
        <begin position="384"/>
        <end position="426"/>
    </location>
</feature>
<dbReference type="KEGG" id="pob:LPB03_04350"/>
<dbReference type="InterPro" id="IPR021109">
    <property type="entry name" value="Peptidase_aspartic_dom_sf"/>
</dbReference>
<feature type="chain" id="PRO_5008615746" description="PDZ domain-containing protein" evidence="1">
    <location>
        <begin position="26"/>
        <end position="453"/>
    </location>
</feature>
<keyword evidence="1" id="KW-0732">Signal</keyword>